<dbReference type="EMBL" id="LGRX02027235">
    <property type="protein sequence ID" value="KAK3249619.1"/>
    <property type="molecule type" value="Genomic_DNA"/>
</dbReference>
<keyword evidence="7 8" id="KW-0067">ATP-binding</keyword>
<dbReference type="SMART" id="SM00220">
    <property type="entry name" value="S_TKc"/>
    <property type="match status" value="1"/>
</dbReference>
<dbReference type="PANTHER" id="PTHR24056:SF546">
    <property type="entry name" value="CYCLIN-DEPENDENT KINASE 12"/>
    <property type="match status" value="1"/>
</dbReference>
<dbReference type="GO" id="GO:0008353">
    <property type="term" value="F:RNA polymerase II CTD heptapeptide repeat kinase activity"/>
    <property type="evidence" value="ECO:0007669"/>
    <property type="project" value="TreeGrafter"/>
</dbReference>
<reference evidence="11 12" key="1">
    <citation type="journal article" date="2015" name="Genome Biol. Evol.">
        <title>Comparative Genomics of a Bacterivorous Green Alga Reveals Evolutionary Causalities and Consequences of Phago-Mixotrophic Mode of Nutrition.</title>
        <authorList>
            <person name="Burns J.A."/>
            <person name="Paasch A."/>
            <person name="Narechania A."/>
            <person name="Kim E."/>
        </authorList>
    </citation>
    <scope>NUCLEOTIDE SEQUENCE [LARGE SCALE GENOMIC DNA]</scope>
    <source>
        <strain evidence="11 12">PLY_AMNH</strain>
    </source>
</reference>
<name>A0AAE0C8D4_9CHLO</name>
<evidence type="ECO:0000256" key="9">
    <source>
        <dbReference type="SAM" id="MobiDB-lite"/>
    </source>
</evidence>
<organism evidence="11 12">
    <name type="scientific">Cymbomonas tetramitiformis</name>
    <dbReference type="NCBI Taxonomy" id="36881"/>
    <lineage>
        <taxon>Eukaryota</taxon>
        <taxon>Viridiplantae</taxon>
        <taxon>Chlorophyta</taxon>
        <taxon>Pyramimonadophyceae</taxon>
        <taxon>Pyramimonadales</taxon>
        <taxon>Pyramimonadaceae</taxon>
        <taxon>Cymbomonas</taxon>
    </lineage>
</organism>
<dbReference type="PROSITE" id="PS50011">
    <property type="entry name" value="PROTEIN_KINASE_DOM"/>
    <property type="match status" value="1"/>
</dbReference>
<comment type="caution">
    <text evidence="11">The sequence shown here is derived from an EMBL/GenBank/DDBJ whole genome shotgun (WGS) entry which is preliminary data.</text>
</comment>
<keyword evidence="3" id="KW-0597">Phosphoprotein</keyword>
<keyword evidence="6" id="KW-0418">Kinase</keyword>
<dbReference type="FunFam" id="1.10.510.10:FF:000273">
    <property type="entry name" value="Cyclin-dependent kinase C-2"/>
    <property type="match status" value="1"/>
</dbReference>
<dbReference type="SUPFAM" id="SSF56112">
    <property type="entry name" value="Protein kinase-like (PK-like)"/>
    <property type="match status" value="1"/>
</dbReference>
<keyword evidence="5 8" id="KW-0547">Nucleotide-binding</keyword>
<feature type="region of interest" description="Disordered" evidence="9">
    <location>
        <begin position="458"/>
        <end position="500"/>
    </location>
</feature>
<keyword evidence="4" id="KW-0808">Transferase</keyword>
<feature type="binding site" evidence="8">
    <location>
        <position position="59"/>
    </location>
    <ligand>
        <name>ATP</name>
        <dbReference type="ChEBI" id="CHEBI:30616"/>
    </ligand>
</feature>
<dbReference type="GO" id="GO:0005634">
    <property type="term" value="C:nucleus"/>
    <property type="evidence" value="ECO:0007669"/>
    <property type="project" value="TreeGrafter"/>
</dbReference>
<dbReference type="Gene3D" id="1.10.510.10">
    <property type="entry name" value="Transferase(Phosphotransferase) domain 1"/>
    <property type="match status" value="1"/>
</dbReference>
<evidence type="ECO:0000259" key="10">
    <source>
        <dbReference type="PROSITE" id="PS50011"/>
    </source>
</evidence>
<evidence type="ECO:0000256" key="5">
    <source>
        <dbReference type="ARBA" id="ARBA00022741"/>
    </source>
</evidence>
<feature type="compositionally biased region" description="Gly residues" evidence="9">
    <location>
        <begin position="1"/>
        <end position="11"/>
    </location>
</feature>
<gene>
    <name evidence="11" type="ORF">CYMTET_40962</name>
</gene>
<dbReference type="InterPro" id="IPR000719">
    <property type="entry name" value="Prot_kinase_dom"/>
</dbReference>
<evidence type="ECO:0000256" key="1">
    <source>
        <dbReference type="ARBA" id="ARBA00006485"/>
    </source>
</evidence>
<evidence type="ECO:0000256" key="3">
    <source>
        <dbReference type="ARBA" id="ARBA00022553"/>
    </source>
</evidence>
<evidence type="ECO:0000313" key="12">
    <source>
        <dbReference type="Proteomes" id="UP001190700"/>
    </source>
</evidence>
<dbReference type="CDD" id="cd07840">
    <property type="entry name" value="STKc_CDK9_like"/>
    <property type="match status" value="1"/>
</dbReference>
<feature type="compositionally biased region" description="Basic and acidic residues" evidence="9">
    <location>
        <begin position="663"/>
        <end position="680"/>
    </location>
</feature>
<comment type="similarity">
    <text evidence="1">Belongs to the protein kinase superfamily. CMGC Ser/Thr protein kinase family. CDC2/CDKX subfamily.</text>
</comment>
<keyword evidence="12" id="KW-1185">Reference proteome</keyword>
<feature type="region of interest" description="Disordered" evidence="9">
    <location>
        <begin position="1"/>
        <end position="26"/>
    </location>
</feature>
<dbReference type="GO" id="GO:0032968">
    <property type="term" value="P:positive regulation of transcription elongation by RNA polymerase II"/>
    <property type="evidence" value="ECO:0007669"/>
    <property type="project" value="TreeGrafter"/>
</dbReference>
<dbReference type="PROSITE" id="PS00108">
    <property type="entry name" value="PROTEIN_KINASE_ST"/>
    <property type="match status" value="1"/>
</dbReference>
<dbReference type="GO" id="GO:0005524">
    <property type="term" value="F:ATP binding"/>
    <property type="evidence" value="ECO:0007669"/>
    <property type="project" value="UniProtKB-UniRule"/>
</dbReference>
<dbReference type="GO" id="GO:0000307">
    <property type="term" value="C:cyclin-dependent protein kinase holoenzyme complex"/>
    <property type="evidence" value="ECO:0007669"/>
    <property type="project" value="TreeGrafter"/>
</dbReference>
<dbReference type="PROSITE" id="PS00107">
    <property type="entry name" value="PROTEIN_KINASE_ATP"/>
    <property type="match status" value="1"/>
</dbReference>
<keyword evidence="2" id="KW-0723">Serine/threonine-protein kinase</keyword>
<feature type="region of interest" description="Disordered" evidence="9">
    <location>
        <begin position="344"/>
        <end position="421"/>
    </location>
</feature>
<evidence type="ECO:0000256" key="6">
    <source>
        <dbReference type="ARBA" id="ARBA00022777"/>
    </source>
</evidence>
<dbReference type="InterPro" id="IPR011009">
    <property type="entry name" value="Kinase-like_dom_sf"/>
</dbReference>
<feature type="compositionally biased region" description="Acidic residues" evidence="9">
    <location>
        <begin position="690"/>
        <end position="701"/>
    </location>
</feature>
<evidence type="ECO:0000313" key="11">
    <source>
        <dbReference type="EMBL" id="KAK3249619.1"/>
    </source>
</evidence>
<dbReference type="InterPro" id="IPR050108">
    <property type="entry name" value="CDK"/>
</dbReference>
<dbReference type="GO" id="GO:0051707">
    <property type="term" value="P:response to other organism"/>
    <property type="evidence" value="ECO:0007669"/>
    <property type="project" value="UniProtKB-ARBA"/>
</dbReference>
<dbReference type="Gene3D" id="3.30.200.20">
    <property type="entry name" value="Phosphorylase Kinase, domain 1"/>
    <property type="match status" value="1"/>
</dbReference>
<dbReference type="Proteomes" id="UP001190700">
    <property type="component" value="Unassembled WGS sequence"/>
</dbReference>
<feature type="domain" description="Protein kinase" evidence="10">
    <location>
        <begin position="30"/>
        <end position="321"/>
    </location>
</feature>
<dbReference type="Pfam" id="PF00069">
    <property type="entry name" value="Pkinase"/>
    <property type="match status" value="1"/>
</dbReference>
<evidence type="ECO:0000256" key="8">
    <source>
        <dbReference type="PROSITE-ProRule" id="PRU10141"/>
    </source>
</evidence>
<dbReference type="AlphaFoldDB" id="A0AAE0C8D4"/>
<dbReference type="InterPro" id="IPR017441">
    <property type="entry name" value="Protein_kinase_ATP_BS"/>
</dbReference>
<accession>A0AAE0C8D4</accession>
<dbReference type="FunFam" id="3.30.200.20:FF:000272">
    <property type="entry name" value="Cyclin-dependent kinase C-2"/>
    <property type="match status" value="1"/>
</dbReference>
<evidence type="ECO:0000256" key="7">
    <source>
        <dbReference type="ARBA" id="ARBA00022840"/>
    </source>
</evidence>
<feature type="region of interest" description="Disordered" evidence="9">
    <location>
        <begin position="740"/>
        <end position="782"/>
    </location>
</feature>
<protein>
    <recommendedName>
        <fullName evidence="10">Protein kinase domain-containing protein</fullName>
    </recommendedName>
</protein>
<evidence type="ECO:0000256" key="2">
    <source>
        <dbReference type="ARBA" id="ARBA00022527"/>
    </source>
</evidence>
<feature type="compositionally biased region" description="Low complexity" evidence="9">
    <location>
        <begin position="386"/>
        <end position="415"/>
    </location>
</feature>
<dbReference type="InterPro" id="IPR008271">
    <property type="entry name" value="Ser/Thr_kinase_AS"/>
</dbReference>
<proteinExistence type="inferred from homology"/>
<sequence>MAAVGASGGRGPKTPETVRTPPGSRSVDVYEKIEQIGEGTYGQVYTARERETNEIVALKKVRMDNEKEGFPITAIREIKILKSLSHKNVVRLKECVTSKAHESNQNKGSIYMVFEYMDHDLTGLQDRPGIKFSVPQIKCYMKQLLTGLHYCHKNNVLHRDIKGSNLLIDNKGILKLADFGLARPWTSENANALTNRVITLWYRPPELLLGAQKYGPEIDMWSVGCIFAELLLGKAILAGKNEMEQVQCIFKLCGSPTEENWPGAEKLRFYHMFKPEKPLRRRLNEQFKNLPGDALELIDKLLTLDPKNRLTAEQALLHDYFVNEPRPCEPGVLPQYEASHEFPMKKKRHAQRAADEANKRVNVGQQNPPHHRDSRNGPPGAGAGAQGAQATGPPTGGSYARSGPSMGAAPAGGAQARKEGGAKEVGITARAVAEAMRVVRLTAAGTLSSNVDTRAAATGEAAETAAASEEAAETVAATEEAAETAAATEEAAETAAATEVAATDPVTGMALITGGDLTSKVRRTHQAQVVTEEVEKAAEGTPEPLIAYFGEREPGLDDSWQHIIVHPSGALRRWERSRGGGWFLEDATRAKEPVAPFSLPLSNAFWKQVSVTDEYEYRGIPYTGRGKAATPTNSDDSGAGAVTWSKEKLPDSDDDDDAGATNSKHDDDAAGATDSKHDMDTASPKWEYDTPGEYDTDTEDDVSEFDDLVADDAEEHAEARRLKRLGLQLIMDDKGELIWVPKGTSPTSPVQPEDQPIPEPKSDAISDDAPAPVVKTESKPKKPPIIIECRKTVPTCYLVDSDDESELPPRRKRARGN</sequence>
<evidence type="ECO:0000256" key="4">
    <source>
        <dbReference type="ARBA" id="ARBA00022679"/>
    </source>
</evidence>
<feature type="region of interest" description="Disordered" evidence="9">
    <location>
        <begin position="622"/>
        <end position="701"/>
    </location>
</feature>
<dbReference type="PANTHER" id="PTHR24056">
    <property type="entry name" value="CELL DIVISION PROTEIN KINASE"/>
    <property type="match status" value="1"/>
</dbReference>